<evidence type="ECO:0000313" key="1">
    <source>
        <dbReference type="EMBL" id="TWL39563.1"/>
    </source>
</evidence>
<dbReference type="Proteomes" id="UP000429980">
    <property type="component" value="Unassembled WGS sequence"/>
</dbReference>
<gene>
    <name evidence="1" type="ORF">CHCC15381_4129</name>
</gene>
<proteinExistence type="predicted"/>
<evidence type="ECO:0000313" key="2">
    <source>
        <dbReference type="Proteomes" id="UP000429980"/>
    </source>
</evidence>
<dbReference type="RefSeq" id="WP_143261041.1">
    <property type="nucleotide sequence ID" value="NZ_CP120601.2"/>
</dbReference>
<organism evidence="1 2">
    <name type="scientific">Bacillus paralicheniformis</name>
    <dbReference type="NCBI Taxonomy" id="1648923"/>
    <lineage>
        <taxon>Bacteria</taxon>
        <taxon>Bacillati</taxon>
        <taxon>Bacillota</taxon>
        <taxon>Bacilli</taxon>
        <taxon>Bacillales</taxon>
        <taxon>Bacillaceae</taxon>
        <taxon>Bacillus</taxon>
    </lineage>
</organism>
<keyword evidence="2" id="KW-1185">Reference proteome</keyword>
<accession>A0ABY3FWP3</accession>
<protein>
    <submittedName>
        <fullName evidence="1">Uncharacterized protein</fullName>
    </submittedName>
</protein>
<sequence>MGIYIPFREDLGTLEFNGRFHPIVRIDGYHYGKRVFTYKDEEGYKELTFHPPEKSLLREASE</sequence>
<name>A0ABY3FWP3_9BACI</name>
<comment type="caution">
    <text evidence="1">The sequence shown here is derived from an EMBL/GenBank/DDBJ whole genome shotgun (WGS) entry which is preliminary data.</text>
</comment>
<dbReference type="EMBL" id="NILF01000033">
    <property type="protein sequence ID" value="TWL39563.1"/>
    <property type="molecule type" value="Genomic_DNA"/>
</dbReference>
<reference evidence="1 2" key="1">
    <citation type="submission" date="2019-06" db="EMBL/GenBank/DDBJ databases">
        <title>Genome sequence analysis of &gt;100 Bacillus licheniformis strains suggests intrinsic resistance to this species.</title>
        <authorList>
            <person name="Wels M."/>
            <person name="Siezen R.J."/>
            <person name="Johansen E."/>
            <person name="Stuer-Lauridsen B."/>
            <person name="Bjerre K."/>
            <person name="Nielsen B.K.K."/>
        </authorList>
    </citation>
    <scope>NUCLEOTIDE SEQUENCE [LARGE SCALE GENOMIC DNA]</scope>
    <source>
        <strain evidence="1 2">BAC-15381</strain>
    </source>
</reference>